<feature type="transmembrane region" description="Helical" evidence="1">
    <location>
        <begin position="12"/>
        <end position="32"/>
    </location>
</feature>
<accession>A0A1X7HU21</accession>
<dbReference type="Pfam" id="PF14584">
    <property type="entry name" value="DUF4446"/>
    <property type="match status" value="1"/>
</dbReference>
<proteinExistence type="predicted"/>
<evidence type="ECO:0000256" key="1">
    <source>
        <dbReference type="SAM" id="Phobius"/>
    </source>
</evidence>
<dbReference type="STRING" id="1313296.SAMN05661091_6028"/>
<evidence type="ECO:0000313" key="3">
    <source>
        <dbReference type="Proteomes" id="UP000192940"/>
    </source>
</evidence>
<dbReference type="InterPro" id="IPR027981">
    <property type="entry name" value="DUF4446"/>
</dbReference>
<sequence>MSELNELIMEQLHWFVVGMIVIILTLWVTVIAQGAKVRKMRRAYDAMMSGSGVEDLETLLLNLKIQMDAIEEEQGNHRSHLDTISQTLKGVKSKTGIVRYNAFGERGNDLSFSIAILSERGDGLVLTGLYNRENSFVYAKPLKNGESQHSLSPEEKEAIHLALQEG</sequence>
<keyword evidence="3" id="KW-1185">Reference proteome</keyword>
<gene>
    <name evidence="2" type="ORF">SAMN05661091_6028</name>
</gene>
<organism evidence="2 3">
    <name type="scientific">Paenibacillus uliginis N3/975</name>
    <dbReference type="NCBI Taxonomy" id="1313296"/>
    <lineage>
        <taxon>Bacteria</taxon>
        <taxon>Bacillati</taxon>
        <taxon>Bacillota</taxon>
        <taxon>Bacilli</taxon>
        <taxon>Bacillales</taxon>
        <taxon>Paenibacillaceae</taxon>
        <taxon>Paenibacillus</taxon>
    </lineage>
</organism>
<dbReference type="RefSeq" id="WP_208916847.1">
    <property type="nucleotide sequence ID" value="NZ_LT840184.1"/>
</dbReference>
<dbReference type="EMBL" id="LT840184">
    <property type="protein sequence ID" value="SMF92799.1"/>
    <property type="molecule type" value="Genomic_DNA"/>
</dbReference>
<dbReference type="Proteomes" id="UP000192940">
    <property type="component" value="Chromosome I"/>
</dbReference>
<evidence type="ECO:0000313" key="2">
    <source>
        <dbReference type="EMBL" id="SMF92799.1"/>
    </source>
</evidence>
<reference evidence="2 3" key="1">
    <citation type="submission" date="2017-04" db="EMBL/GenBank/DDBJ databases">
        <authorList>
            <person name="Afonso C.L."/>
            <person name="Miller P.J."/>
            <person name="Scott M.A."/>
            <person name="Spackman E."/>
            <person name="Goraichik I."/>
            <person name="Dimitrov K.M."/>
            <person name="Suarez D.L."/>
            <person name="Swayne D.E."/>
        </authorList>
    </citation>
    <scope>NUCLEOTIDE SEQUENCE [LARGE SCALE GENOMIC DNA]</scope>
    <source>
        <strain evidence="2 3">N3/975</strain>
    </source>
</reference>
<keyword evidence="1" id="KW-1133">Transmembrane helix</keyword>
<keyword evidence="1" id="KW-0812">Transmembrane</keyword>
<name>A0A1X7HU21_9BACL</name>
<keyword evidence="1" id="KW-0472">Membrane</keyword>
<evidence type="ECO:0008006" key="4">
    <source>
        <dbReference type="Google" id="ProtNLM"/>
    </source>
</evidence>
<protein>
    <recommendedName>
        <fullName evidence="4">DUF4446 domain-containing protein</fullName>
    </recommendedName>
</protein>
<dbReference type="AlphaFoldDB" id="A0A1X7HU21"/>